<dbReference type="Proteomes" id="UP000003246">
    <property type="component" value="Unassembled WGS sequence"/>
</dbReference>
<dbReference type="AlphaFoldDB" id="E5WZB6"/>
<dbReference type="HOGENOM" id="CLU_397241_0_0_10"/>
<protein>
    <submittedName>
        <fullName evidence="1">Uncharacterized protein</fullName>
    </submittedName>
</protein>
<comment type="caution">
    <text evidence="1">The sequence shown here is derived from an EMBL/GenBank/DDBJ whole genome shotgun (WGS) entry which is preliminary data.</text>
</comment>
<evidence type="ECO:0000313" key="1">
    <source>
        <dbReference type="EMBL" id="EFV29783.1"/>
    </source>
</evidence>
<organism evidence="1 2">
    <name type="scientific">Bacteroides eggerthii 1_2_48FAA</name>
    <dbReference type="NCBI Taxonomy" id="665953"/>
    <lineage>
        <taxon>Bacteria</taxon>
        <taxon>Pseudomonadati</taxon>
        <taxon>Bacteroidota</taxon>
        <taxon>Bacteroidia</taxon>
        <taxon>Bacteroidales</taxon>
        <taxon>Bacteroidaceae</taxon>
        <taxon>Bacteroides</taxon>
    </lineage>
</organism>
<dbReference type="RefSeq" id="WP_004294143.1">
    <property type="nucleotide sequence ID" value="NZ_AKBX01000004.1"/>
</dbReference>
<reference evidence="1 2" key="1">
    <citation type="submission" date="2010-10" db="EMBL/GenBank/DDBJ databases">
        <title>The Genome Sequence of Bacteroides eggerthii strain 1_2_48FAA.</title>
        <authorList>
            <consortium name="The Broad Institute Genome Sequencing Platform"/>
            <person name="Ward D."/>
            <person name="Earl A."/>
            <person name="Feldgarden M."/>
            <person name="Young S.K."/>
            <person name="Gargeya S."/>
            <person name="Zeng Q."/>
            <person name="Alvarado L."/>
            <person name="Berlin A."/>
            <person name="Bochicchio J."/>
            <person name="Chapman S.B."/>
            <person name="Chen Z."/>
            <person name="Freedman E."/>
            <person name="Gellesch M."/>
            <person name="Goldberg J."/>
            <person name="Griggs A."/>
            <person name="Gujja S."/>
            <person name="Heilman E."/>
            <person name="Heiman D."/>
            <person name="Howarth C."/>
            <person name="Mehta T."/>
            <person name="Neiman D."/>
            <person name="Pearson M."/>
            <person name="Roberts A."/>
            <person name="Saif S."/>
            <person name="Shea T."/>
            <person name="Shenoy N."/>
            <person name="Sisk P."/>
            <person name="Stolte C."/>
            <person name="Sykes S."/>
            <person name="White J."/>
            <person name="Yandava C."/>
            <person name="Allen-Vercoe E."/>
            <person name="Ambrose C."/>
            <person name="Strauss J."/>
            <person name="Daigneault M."/>
            <person name="Haas B."/>
            <person name="Nusbaum C."/>
            <person name="Birren B."/>
        </authorList>
    </citation>
    <scope>NUCLEOTIDE SEQUENCE [LARGE SCALE GENOMIC DNA]</scope>
    <source>
        <strain evidence="1 2">1_2_48FAA</strain>
    </source>
</reference>
<proteinExistence type="predicted"/>
<sequence length="696" mass="80515">MKDLTGIYLTDSISKSGVRFSIDALEEVLWQSYGQCIPSNLSHDVHRPLGITHVSSLYISHENTYLLGKTSIPESPEENKQIIEARTAYLNNIMIEHISRYSSDFNIELNNLGLLKSGGKLMSNGVVMYGYENIVLDAFPHLKDSIDKDGLIYLRELLLSFDYKGDGVFASTRNNLSIIVHPYLRRSFSRYNCVNKVFLKELFDSNNENTPVRIRIDLDYIGYTPSFIETQEFDYWFGPNYTDDISQIKEGVTTYETNKKEYLFNQIKKTEFVWQDKDGKRQFEMEEITDEEAPTLPEGTYACRYIHSFYDLNKCEFDHFDGAIRCYDLGAICTRLSAPINAMGHAAQYTKVFRIDGKLPIHKWKSLITHYLKGNPDVYRYFGETVPYEEDKENEVQTTNLLSKYVPFVLKPGDGVRILYSYHPVTKLEFERYFMDFDTCNLEDGVIDTTDLMAVELTKCIHRVGGAINYPSCRYISYHDNFHDLPEIYHSGNNLTNAVEKTLEGIRLLLNGKNENVVEDCFSFCLSWNLEDRKVKISFMGAVPDMLKWITSFSNIPTDRDGLKKWLETQIQYIKTNGKNTPLSINSSYIHCNGIFYHQRRLVQRDALVKDLYYNENDELCASIEFADDQKEIAELMKSGVLSITKYIVIDKLLCDGNNDYLKYDKIASLGEIDYHPTIHFMNFVWTSHNNDLSDL</sequence>
<gene>
    <name evidence="1" type="ORF">HMPREF1016_02018</name>
</gene>
<evidence type="ECO:0000313" key="2">
    <source>
        <dbReference type="Proteomes" id="UP000003246"/>
    </source>
</evidence>
<dbReference type="EMBL" id="ACWG01000024">
    <property type="protein sequence ID" value="EFV29783.1"/>
    <property type="molecule type" value="Genomic_DNA"/>
</dbReference>
<accession>E5WZB6</accession>
<name>E5WZB6_9BACE</name>